<feature type="domain" description="Multidrug resistance protein MdtA-like C-terminal permuted SH3" evidence="8">
    <location>
        <begin position="297"/>
        <end position="356"/>
    </location>
</feature>
<accession>A0A7J0BTU9</accession>
<dbReference type="Pfam" id="PF25917">
    <property type="entry name" value="BSH_RND"/>
    <property type="match status" value="1"/>
</dbReference>
<evidence type="ECO:0000259" key="7">
    <source>
        <dbReference type="Pfam" id="PF25944"/>
    </source>
</evidence>
<evidence type="ECO:0000256" key="3">
    <source>
        <dbReference type="SAM" id="Coils"/>
    </source>
</evidence>
<dbReference type="InterPro" id="IPR006143">
    <property type="entry name" value="RND_pump_MFP"/>
</dbReference>
<dbReference type="GO" id="GO:0022857">
    <property type="term" value="F:transmembrane transporter activity"/>
    <property type="evidence" value="ECO:0007669"/>
    <property type="project" value="InterPro"/>
</dbReference>
<dbReference type="Gene3D" id="1.10.287.470">
    <property type="entry name" value="Helix hairpin bin"/>
    <property type="match status" value="1"/>
</dbReference>
<sequence>MLGATLVSAFSLAGCGEEKAGAQLQGPPPAPVRAAVLERKDVPLRYEYVGQTEGSRSVEVRARVQGLLLKRTYREGAFVREGDVLFLIDPEKYRASSAQTGGELAALRAKLEQTRLEHNRISDLFAKGVVSAKERDDAFAAYDSAKANVAAAEAKMQSEQLDLGYTQVRAPISGITSQEVRSEGSLITTDSAGSLLTTITQLDPLYVNFAIPGTESMQVRRQAQEGKVVVPAEGYSVRLKLADGSVFEQAGRLTFEDRYVDPSTGSIRARAEISNVKAQVLPGEFVRVLLDGALMKDAIVIPERAVLFSQNGPMVYVIGEGDVAELRPVTLGQGVTGGLVVESGLEAGQRIVVDGIMKVRPGGAVSVIPEPEAGGEGKPVAAGKEQSAGNGGVN</sequence>
<name>A0A7J0BTU9_9BACT</name>
<dbReference type="GO" id="GO:0030313">
    <property type="term" value="C:cell envelope"/>
    <property type="evidence" value="ECO:0007669"/>
    <property type="project" value="UniProtKB-SubCell"/>
</dbReference>
<dbReference type="FunFam" id="2.40.420.20:FF:000001">
    <property type="entry name" value="Efflux RND transporter periplasmic adaptor subunit"/>
    <property type="match status" value="1"/>
</dbReference>
<keyword evidence="3" id="KW-0175">Coiled coil</keyword>
<dbReference type="Gene3D" id="2.40.30.170">
    <property type="match status" value="1"/>
</dbReference>
<evidence type="ECO:0000256" key="2">
    <source>
        <dbReference type="ARBA" id="ARBA00009477"/>
    </source>
</evidence>
<dbReference type="Pfam" id="PF25967">
    <property type="entry name" value="RND-MFP_C"/>
    <property type="match status" value="1"/>
</dbReference>
<dbReference type="GO" id="GO:0005886">
    <property type="term" value="C:plasma membrane"/>
    <property type="evidence" value="ECO:0007669"/>
    <property type="project" value="TreeGrafter"/>
</dbReference>
<dbReference type="Gene3D" id="2.40.50.100">
    <property type="match status" value="1"/>
</dbReference>
<comment type="subcellular location">
    <subcellularLocation>
        <location evidence="1">Cell envelope</location>
    </subcellularLocation>
</comment>
<feature type="domain" description="Multidrug resistance protein MdtA-like alpha-helical hairpin" evidence="5">
    <location>
        <begin position="98"/>
        <end position="166"/>
    </location>
</feature>
<feature type="coiled-coil region" evidence="3">
    <location>
        <begin position="104"/>
        <end position="162"/>
    </location>
</feature>
<dbReference type="PANTHER" id="PTHR30158">
    <property type="entry name" value="ACRA/E-RELATED COMPONENT OF DRUG EFFLUX TRANSPORTER"/>
    <property type="match status" value="1"/>
</dbReference>
<evidence type="ECO:0000259" key="8">
    <source>
        <dbReference type="Pfam" id="PF25967"/>
    </source>
</evidence>
<dbReference type="EMBL" id="BLVP01000008">
    <property type="protein sequence ID" value="GFM37146.1"/>
    <property type="molecule type" value="Genomic_DNA"/>
</dbReference>
<dbReference type="InterPro" id="IPR058624">
    <property type="entry name" value="MdtA-like_HH"/>
</dbReference>
<dbReference type="Pfam" id="PF25876">
    <property type="entry name" value="HH_MFP_RND"/>
    <property type="match status" value="1"/>
</dbReference>
<dbReference type="AlphaFoldDB" id="A0A7J0BTU9"/>
<evidence type="ECO:0000256" key="1">
    <source>
        <dbReference type="ARBA" id="ARBA00004196"/>
    </source>
</evidence>
<dbReference type="SUPFAM" id="SSF111369">
    <property type="entry name" value="HlyD-like secretion proteins"/>
    <property type="match status" value="1"/>
</dbReference>
<dbReference type="InterPro" id="IPR058627">
    <property type="entry name" value="MdtA-like_C"/>
</dbReference>
<proteinExistence type="inferred from homology"/>
<comment type="caution">
    <text evidence="9">The sequence shown here is derived from an EMBL/GenBank/DDBJ whole genome shotgun (WGS) entry which is preliminary data.</text>
</comment>
<dbReference type="Gene3D" id="2.40.420.20">
    <property type="match status" value="1"/>
</dbReference>
<feature type="region of interest" description="Disordered" evidence="4">
    <location>
        <begin position="370"/>
        <end position="394"/>
    </location>
</feature>
<evidence type="ECO:0000313" key="9">
    <source>
        <dbReference type="EMBL" id="GFM37146.1"/>
    </source>
</evidence>
<evidence type="ECO:0000259" key="5">
    <source>
        <dbReference type="Pfam" id="PF25876"/>
    </source>
</evidence>
<feature type="domain" description="Multidrug resistance protein MdtA-like barrel-sandwich hybrid" evidence="6">
    <location>
        <begin position="56"/>
        <end position="198"/>
    </location>
</feature>
<dbReference type="Pfam" id="PF25944">
    <property type="entry name" value="Beta-barrel_RND"/>
    <property type="match status" value="1"/>
</dbReference>
<feature type="domain" description="Multidrug resistance protein MdtA-like beta-barrel" evidence="7">
    <location>
        <begin position="204"/>
        <end position="291"/>
    </location>
</feature>
<dbReference type="GO" id="GO:0046677">
    <property type="term" value="P:response to antibiotic"/>
    <property type="evidence" value="ECO:0007669"/>
    <property type="project" value="TreeGrafter"/>
</dbReference>
<protein>
    <submittedName>
        <fullName evidence="9">Hemolysin D</fullName>
    </submittedName>
</protein>
<gene>
    <name evidence="9" type="ORF">DSM19430T_18300</name>
</gene>
<organism evidence="9 10">
    <name type="scientific">Desulfovibrio psychrotolerans</name>
    <dbReference type="NCBI Taxonomy" id="415242"/>
    <lineage>
        <taxon>Bacteria</taxon>
        <taxon>Pseudomonadati</taxon>
        <taxon>Thermodesulfobacteriota</taxon>
        <taxon>Desulfovibrionia</taxon>
        <taxon>Desulfovibrionales</taxon>
        <taxon>Desulfovibrionaceae</taxon>
        <taxon>Desulfovibrio</taxon>
    </lineage>
</organism>
<evidence type="ECO:0000259" key="6">
    <source>
        <dbReference type="Pfam" id="PF25917"/>
    </source>
</evidence>
<reference evidence="9 10" key="1">
    <citation type="submission" date="2020-05" db="EMBL/GenBank/DDBJ databases">
        <title>Draft genome sequence of Desulfovibrio psychrotolerans JS1T.</title>
        <authorList>
            <person name="Ueno A."/>
            <person name="Tamazawa S."/>
            <person name="Tamamura S."/>
            <person name="Murakami T."/>
            <person name="Kiyama T."/>
            <person name="Inomata H."/>
            <person name="Amano Y."/>
            <person name="Miyakawa K."/>
            <person name="Tamaki H."/>
            <person name="Naganuma T."/>
            <person name="Kaneko K."/>
        </authorList>
    </citation>
    <scope>NUCLEOTIDE SEQUENCE [LARGE SCALE GENOMIC DNA]</scope>
    <source>
        <strain evidence="9 10">JS1</strain>
    </source>
</reference>
<dbReference type="InterPro" id="IPR058626">
    <property type="entry name" value="MdtA-like_b-barrel"/>
</dbReference>
<evidence type="ECO:0000256" key="4">
    <source>
        <dbReference type="SAM" id="MobiDB-lite"/>
    </source>
</evidence>
<comment type="similarity">
    <text evidence="2">Belongs to the membrane fusion protein (MFP) (TC 8.A.1) family.</text>
</comment>
<evidence type="ECO:0000313" key="10">
    <source>
        <dbReference type="Proteomes" id="UP000503820"/>
    </source>
</evidence>
<dbReference type="NCBIfam" id="TIGR01730">
    <property type="entry name" value="RND_mfp"/>
    <property type="match status" value="1"/>
</dbReference>
<dbReference type="InterPro" id="IPR058625">
    <property type="entry name" value="MdtA-like_BSH"/>
</dbReference>
<keyword evidence="10" id="KW-1185">Reference proteome</keyword>
<dbReference type="Proteomes" id="UP000503820">
    <property type="component" value="Unassembled WGS sequence"/>
</dbReference>